<dbReference type="EMBL" id="JBHTOQ010000003">
    <property type="protein sequence ID" value="MFD1480336.1"/>
    <property type="molecule type" value="Genomic_DNA"/>
</dbReference>
<evidence type="ECO:0000256" key="2">
    <source>
        <dbReference type="SAM" id="SignalP"/>
    </source>
</evidence>
<evidence type="ECO:0000256" key="1">
    <source>
        <dbReference type="SAM" id="MobiDB-lite"/>
    </source>
</evidence>
<feature type="compositionally biased region" description="Low complexity" evidence="1">
    <location>
        <begin position="149"/>
        <end position="180"/>
    </location>
</feature>
<keyword evidence="4" id="KW-1185">Reference proteome</keyword>
<name>A0ABW4DUU6_9RHOB</name>
<feature type="region of interest" description="Disordered" evidence="1">
    <location>
        <begin position="134"/>
        <end position="180"/>
    </location>
</feature>
<evidence type="ECO:0000313" key="4">
    <source>
        <dbReference type="Proteomes" id="UP001597302"/>
    </source>
</evidence>
<protein>
    <submittedName>
        <fullName evidence="3">Uncharacterized protein</fullName>
    </submittedName>
</protein>
<gene>
    <name evidence="3" type="ORF">ACFQ5P_03390</name>
</gene>
<keyword evidence="2" id="KW-0732">Signal</keyword>
<dbReference type="Proteomes" id="UP001597302">
    <property type="component" value="Unassembled WGS sequence"/>
</dbReference>
<feature type="signal peptide" evidence="2">
    <location>
        <begin position="1"/>
        <end position="23"/>
    </location>
</feature>
<feature type="chain" id="PRO_5047030290" evidence="2">
    <location>
        <begin position="24"/>
        <end position="180"/>
    </location>
</feature>
<organism evidence="3 4">
    <name type="scientific">Paracoccus nototheniae</name>
    <dbReference type="NCBI Taxonomy" id="2489002"/>
    <lineage>
        <taxon>Bacteria</taxon>
        <taxon>Pseudomonadati</taxon>
        <taxon>Pseudomonadota</taxon>
        <taxon>Alphaproteobacteria</taxon>
        <taxon>Rhodobacterales</taxon>
        <taxon>Paracoccaceae</taxon>
        <taxon>Paracoccus</taxon>
    </lineage>
</organism>
<dbReference type="RefSeq" id="WP_207392232.1">
    <property type="nucleotide sequence ID" value="NZ_CBCSAJ010000017.1"/>
</dbReference>
<accession>A0ABW4DUU6</accession>
<reference evidence="4" key="1">
    <citation type="journal article" date="2019" name="Int. J. Syst. Evol. Microbiol.">
        <title>The Global Catalogue of Microorganisms (GCM) 10K type strain sequencing project: providing services to taxonomists for standard genome sequencing and annotation.</title>
        <authorList>
            <consortium name="The Broad Institute Genomics Platform"/>
            <consortium name="The Broad Institute Genome Sequencing Center for Infectious Disease"/>
            <person name="Wu L."/>
            <person name="Ma J."/>
        </authorList>
    </citation>
    <scope>NUCLEOTIDE SEQUENCE [LARGE SCALE GENOMIC DNA]</scope>
    <source>
        <strain evidence="4">CCM 8875</strain>
    </source>
</reference>
<feature type="compositionally biased region" description="Pro residues" evidence="1">
    <location>
        <begin position="139"/>
        <end position="148"/>
    </location>
</feature>
<evidence type="ECO:0000313" key="3">
    <source>
        <dbReference type="EMBL" id="MFD1480336.1"/>
    </source>
</evidence>
<sequence>MKRWMVMVMSAAVTGALMAPAGAQGVNGVPGDRLVVPLPDVSGLDDAQAQDLMRELAQMNVITSECPDHDVSDPEWQLMTDTTDALMARLGIDAITYDREYFRPAFSLMDDPASCDTLGPQAPALIERLEAMGGSAQPVTPPPEPPLEVPAADAGAAPAEAAPAETLPAETAPAEIVPAE</sequence>
<comment type="caution">
    <text evidence="3">The sequence shown here is derived from an EMBL/GenBank/DDBJ whole genome shotgun (WGS) entry which is preliminary data.</text>
</comment>
<proteinExistence type="predicted"/>